<accession>A0A381QQR5</accession>
<dbReference type="Pfam" id="PF13412">
    <property type="entry name" value="HTH_24"/>
    <property type="match status" value="1"/>
</dbReference>
<gene>
    <name evidence="2" type="ORF">METZ01_LOCUS33743</name>
</gene>
<feature type="domain" description="HVO-0163 N-terminal HTH" evidence="1">
    <location>
        <begin position="57"/>
        <end position="113"/>
    </location>
</feature>
<dbReference type="InterPro" id="IPR056504">
    <property type="entry name" value="HTH_HVO_0163_N"/>
</dbReference>
<dbReference type="EMBL" id="UINC01001446">
    <property type="protein sequence ID" value="SUZ80889.1"/>
    <property type="molecule type" value="Genomic_DNA"/>
</dbReference>
<dbReference type="Gene3D" id="1.10.10.10">
    <property type="entry name" value="Winged helix-like DNA-binding domain superfamily/Winged helix DNA-binding domain"/>
    <property type="match status" value="2"/>
</dbReference>
<dbReference type="PANTHER" id="PTHR36216:SF1">
    <property type="entry name" value="HTH ARSR-TYPE DOMAIN-CONTAINING PROTEIN"/>
    <property type="match status" value="1"/>
</dbReference>
<dbReference type="InterPro" id="IPR036388">
    <property type="entry name" value="WH-like_DNA-bd_sf"/>
</dbReference>
<reference evidence="2" key="1">
    <citation type="submission" date="2018-05" db="EMBL/GenBank/DDBJ databases">
        <authorList>
            <person name="Lanie J.A."/>
            <person name="Ng W.-L."/>
            <person name="Kazmierczak K.M."/>
            <person name="Andrzejewski T.M."/>
            <person name="Davidsen T.M."/>
            <person name="Wayne K.J."/>
            <person name="Tettelin H."/>
            <person name="Glass J.I."/>
            <person name="Rusch D."/>
            <person name="Podicherti R."/>
            <person name="Tsui H.-C.T."/>
            <person name="Winkler M.E."/>
        </authorList>
    </citation>
    <scope>NUCLEOTIDE SEQUENCE</scope>
</reference>
<dbReference type="PANTHER" id="PTHR36216">
    <property type="entry name" value="TRANSCRIPTIONAL REGULATOR, TRMB"/>
    <property type="match status" value="1"/>
</dbReference>
<sequence>MALIQQWRTTHPWIADAVTAIVGGSLGVSSLFPFLAPPFAQGTLSAPHENALEHPLRARILHTLQRSPGIHFRELQRQLGAANGTLRHHLHVLIKERTVTIVPVNGRTCYYAGAPAQVEILEGTGVTDEAKAAAMLPVGLSGVQRNIVNRLSNAPAPASQAQLARDLNRSRATVHSAVSVLRRRGIVSYGRLSLAPHLEGLRCSKVDYPWLDIRREYA</sequence>
<proteinExistence type="predicted"/>
<dbReference type="AlphaFoldDB" id="A0A381QQR5"/>
<dbReference type="SUPFAM" id="SSF46785">
    <property type="entry name" value="Winged helix' DNA-binding domain"/>
    <property type="match status" value="2"/>
</dbReference>
<dbReference type="InterPro" id="IPR036390">
    <property type="entry name" value="WH_DNA-bd_sf"/>
</dbReference>
<evidence type="ECO:0000259" key="1">
    <source>
        <dbReference type="Pfam" id="PF24266"/>
    </source>
</evidence>
<name>A0A381QQR5_9ZZZZ</name>
<protein>
    <recommendedName>
        <fullName evidence="1">HVO-0163 N-terminal HTH domain-containing protein</fullName>
    </recommendedName>
</protein>
<evidence type="ECO:0000313" key="2">
    <source>
        <dbReference type="EMBL" id="SUZ80889.1"/>
    </source>
</evidence>
<dbReference type="Pfam" id="PF24266">
    <property type="entry name" value="HTH_HVO_0163_N"/>
    <property type="match status" value="1"/>
</dbReference>
<organism evidence="2">
    <name type="scientific">marine metagenome</name>
    <dbReference type="NCBI Taxonomy" id="408172"/>
    <lineage>
        <taxon>unclassified sequences</taxon>
        <taxon>metagenomes</taxon>
        <taxon>ecological metagenomes</taxon>
    </lineage>
</organism>